<dbReference type="Pfam" id="PF20311">
    <property type="entry name" value="DUF6607"/>
    <property type="match status" value="1"/>
</dbReference>
<dbReference type="EMBL" id="QOVW01000103">
    <property type="protein sequence ID" value="RDB35123.1"/>
    <property type="molecule type" value="Genomic_DNA"/>
</dbReference>
<gene>
    <name evidence="1" type="ORF">DCC88_11785</name>
</gene>
<proteinExistence type="predicted"/>
<organism evidence="1 2">
    <name type="scientific">Spirobacillus cienkowskii</name>
    <dbReference type="NCBI Taxonomy" id="495820"/>
    <lineage>
        <taxon>Bacteria</taxon>
        <taxon>Pseudomonadati</taxon>
        <taxon>Bdellovibrionota</taxon>
        <taxon>Oligoflexia</taxon>
        <taxon>Silvanigrellales</taxon>
        <taxon>Spirobacillus</taxon>
    </lineage>
</organism>
<dbReference type="Proteomes" id="UP000253934">
    <property type="component" value="Unassembled WGS sequence"/>
</dbReference>
<comment type="caution">
    <text evidence="1">The sequence shown here is derived from an EMBL/GenBank/DDBJ whole genome shotgun (WGS) entry which is preliminary data.</text>
</comment>
<sequence>MNELLSLIFSLSPTLDTAEPNFRTNQYVAGKHAISKMSGCFLVDYNYTETESLKPDYLVDKRVYDVNKNHSVKEWIYSEEISPNHIRLQHILFSTDLNGNFIEHSILKHHAEDWEYNAPFLYEFVKPSEWIVKIPEQDLWTRRITNLDDGLRYQCASQWDTSSQYLTWSCGNNFAPIPGRETRDMKRKDYNTLNRTTKVIVYNQNWLERQENIKTIYQNETKLPLAREEGKNWYIRLNDQECSVAQNFMEPKLEFWKLLRETWSEVLNGSAPFSETTPTNPTPRYVKIWEIEKQALHLDLTNPEQRASTKNEILNVINLYKK</sequence>
<accession>A0A369KTN8</accession>
<name>A0A369KTN8_9BACT</name>
<evidence type="ECO:0000313" key="1">
    <source>
        <dbReference type="EMBL" id="RDB35123.1"/>
    </source>
</evidence>
<protein>
    <submittedName>
        <fullName evidence="1">Uncharacterized protein</fullName>
    </submittedName>
</protein>
<dbReference type="InterPro" id="IPR046715">
    <property type="entry name" value="DUF6607"/>
</dbReference>
<reference evidence="1" key="1">
    <citation type="submission" date="2018-04" db="EMBL/GenBank/DDBJ databases">
        <title>Draft genome sequence of the Candidatus Spirobacillus cienkowskii, a pathogen of freshwater Daphnia species, reconstructed from hemolymph metagenomic reads.</title>
        <authorList>
            <person name="Bresciani L."/>
            <person name="Lemos L.N."/>
            <person name="Wale N."/>
            <person name="Lin J.Y."/>
            <person name="Fernandes G.R."/>
            <person name="Duffy M.A."/>
            <person name="Rodrigues J.M."/>
        </authorList>
    </citation>
    <scope>NUCLEOTIDE SEQUENCE [LARGE SCALE GENOMIC DNA]</scope>
    <source>
        <strain evidence="1">Binning01</strain>
    </source>
</reference>
<evidence type="ECO:0000313" key="2">
    <source>
        <dbReference type="Proteomes" id="UP000253934"/>
    </source>
</evidence>
<dbReference type="AlphaFoldDB" id="A0A369KTN8"/>
<keyword evidence="2" id="KW-1185">Reference proteome</keyword>